<feature type="transmembrane region" description="Helical" evidence="1">
    <location>
        <begin position="44"/>
        <end position="61"/>
    </location>
</feature>
<evidence type="ECO:0000313" key="3">
    <source>
        <dbReference type="Proteomes" id="UP000614469"/>
    </source>
</evidence>
<proteinExistence type="predicted"/>
<dbReference type="Gene3D" id="3.30.450.40">
    <property type="match status" value="1"/>
</dbReference>
<gene>
    <name evidence="2" type="ORF">H8E29_13890</name>
</gene>
<dbReference type="SUPFAM" id="SSF55781">
    <property type="entry name" value="GAF domain-like"/>
    <property type="match status" value="1"/>
</dbReference>
<feature type="transmembrane region" description="Helical" evidence="1">
    <location>
        <begin position="291"/>
        <end position="317"/>
    </location>
</feature>
<evidence type="ECO:0008006" key="4">
    <source>
        <dbReference type="Google" id="ProtNLM"/>
    </source>
</evidence>
<name>A0A8J6NIR4_9CHLR</name>
<protein>
    <recommendedName>
        <fullName evidence="4">Histidine kinase N-terminal 7TM region domain-containing protein</fullName>
    </recommendedName>
</protein>
<keyword evidence="1" id="KW-0812">Transmembrane</keyword>
<reference evidence="2 3" key="1">
    <citation type="submission" date="2020-08" db="EMBL/GenBank/DDBJ databases">
        <title>Bridging the membrane lipid divide: bacteria of the FCB group superphylum have the potential to synthesize archaeal ether lipids.</title>
        <authorList>
            <person name="Villanueva L."/>
            <person name="Von Meijenfeldt F.A.B."/>
            <person name="Westbye A.B."/>
            <person name="Yadav S."/>
            <person name="Hopmans E.C."/>
            <person name="Dutilh B.E."/>
            <person name="Sinninghe Damste J.S."/>
        </authorList>
    </citation>
    <scope>NUCLEOTIDE SEQUENCE [LARGE SCALE GENOMIC DNA]</scope>
    <source>
        <strain evidence="2">NIOZ-UU36</strain>
    </source>
</reference>
<evidence type="ECO:0000256" key="1">
    <source>
        <dbReference type="SAM" id="Phobius"/>
    </source>
</evidence>
<evidence type="ECO:0000313" key="2">
    <source>
        <dbReference type="EMBL" id="MBC8336351.1"/>
    </source>
</evidence>
<organism evidence="2 3">
    <name type="scientific">Candidatus Desulfolinea nitratireducens</name>
    <dbReference type="NCBI Taxonomy" id="2841698"/>
    <lineage>
        <taxon>Bacteria</taxon>
        <taxon>Bacillati</taxon>
        <taxon>Chloroflexota</taxon>
        <taxon>Anaerolineae</taxon>
        <taxon>Anaerolineales</taxon>
        <taxon>Anaerolineales incertae sedis</taxon>
        <taxon>Candidatus Desulfolinea</taxon>
    </lineage>
</organism>
<feature type="transmembrane region" description="Helical" evidence="1">
    <location>
        <begin position="81"/>
        <end position="101"/>
    </location>
</feature>
<feature type="transmembrane region" description="Helical" evidence="1">
    <location>
        <begin position="188"/>
        <end position="206"/>
    </location>
</feature>
<keyword evidence="1" id="KW-0472">Membrane</keyword>
<dbReference type="AlphaFoldDB" id="A0A8J6NIR4"/>
<feature type="transmembrane region" description="Helical" evidence="1">
    <location>
        <begin position="113"/>
        <end position="136"/>
    </location>
</feature>
<dbReference type="EMBL" id="JACNJN010000157">
    <property type="protein sequence ID" value="MBC8336351.1"/>
    <property type="molecule type" value="Genomic_DNA"/>
</dbReference>
<dbReference type="Proteomes" id="UP000614469">
    <property type="component" value="Unassembled WGS sequence"/>
</dbReference>
<dbReference type="InterPro" id="IPR029016">
    <property type="entry name" value="GAF-like_dom_sf"/>
</dbReference>
<feature type="transmembrane region" description="Helical" evidence="1">
    <location>
        <begin position="156"/>
        <end position="176"/>
    </location>
</feature>
<comment type="caution">
    <text evidence="2">The sequence shown here is derived from an EMBL/GenBank/DDBJ whole genome shotgun (WGS) entry which is preliminary data.</text>
</comment>
<accession>A0A8J6NIR4</accession>
<feature type="transmembrane region" description="Helical" evidence="1">
    <location>
        <begin position="20"/>
        <end position="37"/>
    </location>
</feature>
<keyword evidence="1" id="KW-1133">Transmembrane helix</keyword>
<feature type="transmembrane region" description="Helical" evidence="1">
    <location>
        <begin position="261"/>
        <end position="279"/>
    </location>
</feature>
<sequence length="639" mass="72163">MFNGWINNLLLGIRVVNEILTAGVAITAFSLFLYALTFNLRNRVARSFAVIMLCVVIVFTAESMQNKSVPDWGYELLLQIQWFGIVFLPAAYLQLSDALLVTAGRPSRGRRRIAVRLIYLVSGGFLLLLGYGFLLGDFIAQGQPAPHLQRTVWTEIFTLYYLAVMIWAGINFVRAFNRMLTRSGRRRMLYLMAGATAPALGSYPYLLYGSTLAAKHALLFWSSALMINLLVGGLVVVMAYAVAFFGVSWPDRLVKTRLFKWILRGPVAASITLGLMTVVRRGGELVGGNSYSTFVPLTMIVSVLLIEHTITILAPLWERNLFFGGDRDDLLLLQNIEERLLTHSDLQQFLEAVLAAVRDHLQSPSAFIAALDGNDLALISMAGSKNMLEEDHFPEVLRVPEIENGQIGQEFTWGDFWILPLRKRKREMDRDEIPPLLGILGVAHQSYREIDEDQRDSLWLLADRATLALEDRQLQQTIFQSLQSLQPQADLLQRWRASGRYDSKASMLAESMPPESDMANWIKDALSHYWGGPKLSDSPLMRLEIVQKMMADYDGNAVNALRAILRKGVDNIRPEGERRFTAEWILYNILEMKFIEGRKVREVAGRLAMSEADLYRKQRVAVEAVAKMVLDMEAEVKLP</sequence>
<feature type="transmembrane region" description="Helical" evidence="1">
    <location>
        <begin position="218"/>
        <end position="249"/>
    </location>
</feature>